<dbReference type="PANTHER" id="PTHR24006:SF664">
    <property type="entry name" value="UBIQUITIN CARBOXYL-TERMINAL HYDROLASE"/>
    <property type="match status" value="1"/>
</dbReference>
<feature type="binding site" evidence="12">
    <location>
        <position position="181"/>
    </location>
    <ligand>
        <name>Zn(2+)</name>
        <dbReference type="ChEBI" id="CHEBI:29105"/>
    </ligand>
</feature>
<evidence type="ECO:0000256" key="13">
    <source>
        <dbReference type="PROSITE-ProRule" id="PRU00502"/>
    </source>
</evidence>
<dbReference type="Pfam" id="PF02148">
    <property type="entry name" value="zf-UBP"/>
    <property type="match status" value="1"/>
</dbReference>
<keyword evidence="7 14" id="KW-0833">Ubl conjugation pathway</keyword>
<keyword evidence="19" id="KW-1185">Reference proteome</keyword>
<dbReference type="AlphaFoldDB" id="A0A0P1KPL6"/>
<keyword evidence="4 12" id="KW-0479">Metal-binding</keyword>
<dbReference type="InterPro" id="IPR009060">
    <property type="entry name" value="UBA-like_sf"/>
</dbReference>
<organism evidence="18 19">
    <name type="scientific">Lachancea quebecensis</name>
    <dbReference type="NCBI Taxonomy" id="1654605"/>
    <lineage>
        <taxon>Eukaryota</taxon>
        <taxon>Fungi</taxon>
        <taxon>Dikarya</taxon>
        <taxon>Ascomycota</taxon>
        <taxon>Saccharomycotina</taxon>
        <taxon>Saccharomycetes</taxon>
        <taxon>Saccharomycetales</taxon>
        <taxon>Saccharomycetaceae</taxon>
        <taxon>Lachancea</taxon>
    </lineage>
</organism>
<dbReference type="SMART" id="SM00290">
    <property type="entry name" value="ZnF_UBP"/>
    <property type="match status" value="1"/>
</dbReference>
<dbReference type="PROSITE" id="PS50030">
    <property type="entry name" value="UBA"/>
    <property type="match status" value="2"/>
</dbReference>
<feature type="domain" description="USP" evidence="16">
    <location>
        <begin position="309"/>
        <end position="762"/>
    </location>
</feature>
<feature type="domain" description="UBA" evidence="15">
    <location>
        <begin position="628"/>
        <end position="668"/>
    </location>
</feature>
<dbReference type="PROSITE" id="PS50235">
    <property type="entry name" value="USP_3"/>
    <property type="match status" value="1"/>
</dbReference>
<dbReference type="SUPFAM" id="SSF54001">
    <property type="entry name" value="Cysteine proteinases"/>
    <property type="match status" value="1"/>
</dbReference>
<dbReference type="InterPro" id="IPR041432">
    <property type="entry name" value="UBP13_Znf-UBP_var"/>
</dbReference>
<sequence length="762" mass="85610">MPVLEEFSSLQIPSVIHKDDCGYCFESMYNDDRLASHALNVCLNCFQSFCDTHIQLHQSVAKNDFDGKHDFLLKVSKIRKPEQKQPIEKKLKLEITEKSEDETHESLWWLTKGAELIVDYQTQGLKPSVTTKVAEVLNARSSNFQNMAHAWQLEVKPCVHVEGLDIPNGDSQIVAGNCTDCKLKSNLWMCLHCGNVGCGRQQVGIEGHSHALKHFEDNPGHPLAVKLGSLSDSAADIYCYSCDDEVQFADTQKWVSLLLHWGIDIQSRVAQEKTLLELQVEQNMNWDFQMVDAEGHELRHLEGSKKYGCGLQNLGNSCYLNSVVQVLLNGGVSGWSLEELGDFPDDVIYVSSNLKCQLIKMRKALRDEPEKYPHGIKPTTFKQCVGGTHEEFSSGRQQDALEFFSYFVDLLDKKAFEKSSLNPNDLMRFSLQDRIECTRCHGVKYTNQNSDYLQVLLSDSEEPQDLLANLAQNFQGDKVDFKCPTCKETTEANKTCGFRTFPEMLVVSCSRIKLVNWVPIKTSQEVLVPGTQATDTSILELGQFKSNGFDPDNETLLEKSDSAGFEPKANCISQLTEMGFSGNAAVRALYHSGNSSADDAANWLFQHMDDADLNDPFIVPSAPSKSDEVNPQALENMAAMGLNTELCRKALILNQGNVSASVEWVFNNLDYCDDSIQESAPEEDEKEYGFADEDRASYRLKAVICHKGASVHSGHYVAFIKKEVENEVKWVLYNDEKIVVADNATNIEEIKKNGYIYFFDRS</sequence>
<evidence type="ECO:0000256" key="10">
    <source>
        <dbReference type="ARBA" id="ARBA00022833"/>
    </source>
</evidence>
<dbReference type="PROSITE" id="PS00972">
    <property type="entry name" value="USP_1"/>
    <property type="match status" value="1"/>
</dbReference>
<evidence type="ECO:0000256" key="3">
    <source>
        <dbReference type="ARBA" id="ARBA00022670"/>
    </source>
</evidence>
<keyword evidence="8 14" id="KW-0378">Hydrolase</keyword>
<dbReference type="GO" id="GO:0005829">
    <property type="term" value="C:cytosol"/>
    <property type="evidence" value="ECO:0007669"/>
    <property type="project" value="TreeGrafter"/>
</dbReference>
<dbReference type="EC" id="3.4.19.12" evidence="14"/>
<keyword evidence="10 12" id="KW-0862">Zinc</keyword>
<dbReference type="OrthoDB" id="361536at2759"/>
<dbReference type="GO" id="GO:0006508">
    <property type="term" value="P:proteolysis"/>
    <property type="evidence" value="ECO:0007669"/>
    <property type="project" value="UniProtKB-KW"/>
</dbReference>
<dbReference type="InterPro" id="IPR001394">
    <property type="entry name" value="Peptidase_C19_UCH"/>
</dbReference>
<accession>A0A0P1KPL6</accession>
<reference evidence="19" key="1">
    <citation type="submission" date="2015-10" db="EMBL/GenBank/DDBJ databases">
        <authorList>
            <person name="Devillers H."/>
        </authorList>
    </citation>
    <scope>NUCLEOTIDE SEQUENCE [LARGE SCALE GENOMIC DNA]</scope>
</reference>
<gene>
    <name evidence="18" type="ORF">LAQU0_S03e05644g</name>
</gene>
<dbReference type="PIRSF" id="PIRSF016308">
    <property type="entry name" value="UBP"/>
    <property type="match status" value="1"/>
</dbReference>
<dbReference type="InterPro" id="IPR018200">
    <property type="entry name" value="USP_CS"/>
</dbReference>
<evidence type="ECO:0000256" key="9">
    <source>
        <dbReference type="ARBA" id="ARBA00022807"/>
    </source>
</evidence>
<keyword evidence="6 13" id="KW-0863">Zinc-finger</keyword>
<feature type="active site" description="Nucleophile" evidence="11">
    <location>
        <position position="318"/>
    </location>
</feature>
<dbReference type="GO" id="GO:0004843">
    <property type="term" value="F:cysteine-type deubiquitinase activity"/>
    <property type="evidence" value="ECO:0007669"/>
    <property type="project" value="UniProtKB-UniRule"/>
</dbReference>
<dbReference type="InterPro" id="IPR001607">
    <property type="entry name" value="Znf_UBP"/>
</dbReference>
<keyword evidence="5" id="KW-0677">Repeat</keyword>
<evidence type="ECO:0000313" key="19">
    <source>
        <dbReference type="Proteomes" id="UP000236544"/>
    </source>
</evidence>
<feature type="binding site" evidence="12">
    <location>
        <position position="178"/>
    </location>
    <ligand>
        <name>Zn(2+)</name>
        <dbReference type="ChEBI" id="CHEBI:29105"/>
    </ligand>
</feature>
<keyword evidence="3 14" id="KW-0645">Protease</keyword>
<evidence type="ECO:0000259" key="15">
    <source>
        <dbReference type="PROSITE" id="PS50030"/>
    </source>
</evidence>
<evidence type="ECO:0000256" key="14">
    <source>
        <dbReference type="RuleBase" id="RU366025"/>
    </source>
</evidence>
<evidence type="ECO:0000256" key="7">
    <source>
        <dbReference type="ARBA" id="ARBA00022786"/>
    </source>
</evidence>
<dbReference type="InterPro" id="IPR013083">
    <property type="entry name" value="Znf_RING/FYVE/PHD"/>
</dbReference>
<dbReference type="InterPro" id="IPR033864">
    <property type="entry name" value="UBA2_scUBP14-like"/>
</dbReference>
<dbReference type="InterPro" id="IPR015940">
    <property type="entry name" value="UBA"/>
</dbReference>
<evidence type="ECO:0000259" key="17">
    <source>
        <dbReference type="PROSITE" id="PS50271"/>
    </source>
</evidence>
<dbReference type="GO" id="GO:0005634">
    <property type="term" value="C:nucleus"/>
    <property type="evidence" value="ECO:0007669"/>
    <property type="project" value="TreeGrafter"/>
</dbReference>
<evidence type="ECO:0000256" key="8">
    <source>
        <dbReference type="ARBA" id="ARBA00022801"/>
    </source>
</evidence>
<evidence type="ECO:0000259" key="16">
    <source>
        <dbReference type="PROSITE" id="PS50235"/>
    </source>
</evidence>
<dbReference type="Pfam" id="PF17807">
    <property type="entry name" value="zf-UBP_var"/>
    <property type="match status" value="1"/>
</dbReference>
<comment type="similarity">
    <text evidence="2 14">Belongs to the peptidase C19 family.</text>
</comment>
<evidence type="ECO:0000256" key="1">
    <source>
        <dbReference type="ARBA" id="ARBA00000707"/>
    </source>
</evidence>
<feature type="binding site" evidence="12">
    <location>
        <position position="198"/>
    </location>
    <ligand>
        <name>Zn(2+)</name>
        <dbReference type="ChEBI" id="CHEBI:29105"/>
    </ligand>
</feature>
<evidence type="ECO:0000256" key="2">
    <source>
        <dbReference type="ARBA" id="ARBA00009085"/>
    </source>
</evidence>
<dbReference type="InterPro" id="IPR038765">
    <property type="entry name" value="Papain-like_cys_pep_sf"/>
</dbReference>
<comment type="catalytic activity">
    <reaction evidence="1 14">
        <text>Thiol-dependent hydrolysis of ester, thioester, amide, peptide and isopeptide bonds formed by the C-terminal Gly of ubiquitin (a 76-residue protein attached to proteins as an intracellular targeting signal).</text>
        <dbReference type="EC" id="3.4.19.12"/>
    </reaction>
</comment>
<dbReference type="CDD" id="cd14296">
    <property type="entry name" value="UBA1_scUBP14_like"/>
    <property type="match status" value="1"/>
</dbReference>
<dbReference type="Gene3D" id="1.10.8.10">
    <property type="entry name" value="DNA helicase RuvA subunit, C-terminal domain"/>
    <property type="match status" value="2"/>
</dbReference>
<evidence type="ECO:0000313" key="18">
    <source>
        <dbReference type="EMBL" id="CUS21573.1"/>
    </source>
</evidence>
<dbReference type="Proteomes" id="UP000236544">
    <property type="component" value="Unassembled WGS sequence"/>
</dbReference>
<name>A0A0P1KPL6_9SACH</name>
<evidence type="ECO:0000256" key="5">
    <source>
        <dbReference type="ARBA" id="ARBA00022737"/>
    </source>
</evidence>
<protein>
    <recommendedName>
        <fullName evidence="14">Ubiquitin carboxyl-terminal hydrolase</fullName>
        <ecNumber evidence="14">3.4.19.12</ecNumber>
    </recommendedName>
</protein>
<dbReference type="Gene3D" id="3.30.40.10">
    <property type="entry name" value="Zinc/RING finger domain, C3HC4 (zinc finger)"/>
    <property type="match status" value="2"/>
</dbReference>
<dbReference type="Pfam" id="PF00443">
    <property type="entry name" value="UCH"/>
    <property type="match status" value="1"/>
</dbReference>
<dbReference type="EMBL" id="LN890565">
    <property type="protein sequence ID" value="CUS21573.1"/>
    <property type="molecule type" value="Genomic_DNA"/>
</dbReference>
<dbReference type="GO" id="GO:0008270">
    <property type="term" value="F:zinc ion binding"/>
    <property type="evidence" value="ECO:0007669"/>
    <property type="project" value="UniProtKB-KW"/>
</dbReference>
<dbReference type="SUPFAM" id="SSF46934">
    <property type="entry name" value="UBA-like"/>
    <property type="match status" value="1"/>
</dbReference>
<dbReference type="InterPro" id="IPR050164">
    <property type="entry name" value="Peptidase_C19"/>
</dbReference>
<dbReference type="PANTHER" id="PTHR24006">
    <property type="entry name" value="UBIQUITIN CARBOXYL-TERMINAL HYDROLASE"/>
    <property type="match status" value="1"/>
</dbReference>
<evidence type="ECO:0000256" key="4">
    <source>
        <dbReference type="ARBA" id="ARBA00022723"/>
    </source>
</evidence>
<dbReference type="PROSITE" id="PS00973">
    <property type="entry name" value="USP_2"/>
    <property type="match status" value="1"/>
</dbReference>
<proteinExistence type="inferred from homology"/>
<feature type="active site" description="Proton acceptor" evidence="11">
    <location>
        <position position="715"/>
    </location>
</feature>
<dbReference type="CDD" id="cd02658">
    <property type="entry name" value="Peptidase_C19B"/>
    <property type="match status" value="1"/>
</dbReference>
<keyword evidence="9 14" id="KW-0788">Thiol protease</keyword>
<feature type="binding site" evidence="12">
    <location>
        <position position="210"/>
    </location>
    <ligand>
        <name>Zn(2+)</name>
        <dbReference type="ChEBI" id="CHEBI:29105"/>
    </ligand>
</feature>
<dbReference type="InterPro" id="IPR016652">
    <property type="entry name" value="Ubiquitinyl_hydrolase"/>
</dbReference>
<dbReference type="InterPro" id="IPR028889">
    <property type="entry name" value="USP"/>
</dbReference>
<feature type="domain" description="UBP-type" evidence="17">
    <location>
        <begin position="156"/>
        <end position="265"/>
    </location>
</feature>
<dbReference type="FunFam" id="1.10.8.10:FF:000086">
    <property type="entry name" value="Ubiquitin carboxyl-terminal hydrolase"/>
    <property type="match status" value="1"/>
</dbReference>
<dbReference type="SMART" id="SM00165">
    <property type="entry name" value="UBA"/>
    <property type="match status" value="2"/>
</dbReference>
<feature type="domain" description="UBA" evidence="15">
    <location>
        <begin position="564"/>
        <end position="607"/>
    </location>
</feature>
<evidence type="ECO:0000256" key="6">
    <source>
        <dbReference type="ARBA" id="ARBA00022771"/>
    </source>
</evidence>
<dbReference type="PROSITE" id="PS50271">
    <property type="entry name" value="ZF_UBP"/>
    <property type="match status" value="1"/>
</dbReference>
<dbReference type="SUPFAM" id="SSF57850">
    <property type="entry name" value="RING/U-box"/>
    <property type="match status" value="1"/>
</dbReference>
<dbReference type="Gene3D" id="3.90.70.10">
    <property type="entry name" value="Cysteine proteinases"/>
    <property type="match status" value="1"/>
</dbReference>
<dbReference type="CDD" id="cd14298">
    <property type="entry name" value="UBA2_scUBP14_like"/>
    <property type="match status" value="1"/>
</dbReference>
<evidence type="ECO:0000256" key="11">
    <source>
        <dbReference type="PIRSR" id="PIRSR016308-1"/>
    </source>
</evidence>
<dbReference type="GO" id="GO:0016579">
    <property type="term" value="P:protein deubiquitination"/>
    <property type="evidence" value="ECO:0007669"/>
    <property type="project" value="InterPro"/>
</dbReference>
<dbReference type="Pfam" id="PF00627">
    <property type="entry name" value="UBA"/>
    <property type="match status" value="1"/>
</dbReference>
<evidence type="ECO:0000256" key="12">
    <source>
        <dbReference type="PIRSR" id="PIRSR016308-3"/>
    </source>
</evidence>